<dbReference type="RefSeq" id="WP_273248488.1">
    <property type="nucleotide sequence ID" value="NZ_VENJ01000005.1"/>
</dbReference>
<sequence length="149" mass="16232">MDIKEFIKEAIGAIAEATIELQTEFEETGTIINPPVSVKERDLYEEGGIGSTYRRVEVIEFDIAVTASGETAGGGKAGLRILSVEAGIDGKHSQQSEEASRVKFSVPVSLSPSGAEATNREATEAHRNRVSEARAKRRQAQTPRRSYWP</sequence>
<evidence type="ECO:0000313" key="3">
    <source>
        <dbReference type="Proteomes" id="UP000483078"/>
    </source>
</evidence>
<reference evidence="2 3" key="1">
    <citation type="submission" date="2019-06" db="EMBL/GenBank/DDBJ databases">
        <title>Enrichment of Autotrophic Halophilic Microorganisms from Red Sea Brine Pool Using Microbial Electrosynthesis System.</title>
        <authorList>
            <person name="Alqahtani M.F."/>
            <person name="Bajracharya S."/>
            <person name="Katuri K.P."/>
            <person name="Ali M."/>
            <person name="Saikaly P.E."/>
        </authorList>
    </citation>
    <scope>NUCLEOTIDE SEQUENCE [LARGE SCALE GENOMIC DNA]</scope>
    <source>
        <strain evidence="2">MES6</strain>
    </source>
</reference>
<evidence type="ECO:0000313" key="2">
    <source>
        <dbReference type="EMBL" id="MTJ03894.1"/>
    </source>
</evidence>
<proteinExistence type="predicted"/>
<evidence type="ECO:0000256" key="1">
    <source>
        <dbReference type="SAM" id="MobiDB-lite"/>
    </source>
</evidence>
<dbReference type="Proteomes" id="UP000483078">
    <property type="component" value="Unassembled WGS sequence"/>
</dbReference>
<name>A0A7C9L7N4_9RHOB</name>
<feature type="region of interest" description="Disordered" evidence="1">
    <location>
        <begin position="89"/>
        <end position="149"/>
    </location>
</feature>
<gene>
    <name evidence="2" type="ORF">FH759_04240</name>
</gene>
<feature type="compositionally biased region" description="Basic and acidic residues" evidence="1">
    <location>
        <begin position="118"/>
        <end position="134"/>
    </location>
</feature>
<dbReference type="AlphaFoldDB" id="A0A7C9L7N4"/>
<comment type="caution">
    <text evidence="2">The sequence shown here is derived from an EMBL/GenBank/DDBJ whole genome shotgun (WGS) entry which is preliminary data.</text>
</comment>
<protein>
    <submittedName>
        <fullName evidence="2">Uncharacterized protein</fullName>
    </submittedName>
</protein>
<accession>A0A7C9L7N4</accession>
<dbReference type="EMBL" id="VENJ01000005">
    <property type="protein sequence ID" value="MTJ03894.1"/>
    <property type="molecule type" value="Genomic_DNA"/>
</dbReference>
<feature type="compositionally biased region" description="Polar residues" evidence="1">
    <location>
        <begin position="140"/>
        <end position="149"/>
    </location>
</feature>
<feature type="compositionally biased region" description="Basic and acidic residues" evidence="1">
    <location>
        <begin position="89"/>
        <end position="101"/>
    </location>
</feature>
<organism evidence="2 3">
    <name type="scientific">Sediminimonas qiaohouensis</name>
    <dbReference type="NCBI Taxonomy" id="552061"/>
    <lineage>
        <taxon>Bacteria</taxon>
        <taxon>Pseudomonadati</taxon>
        <taxon>Pseudomonadota</taxon>
        <taxon>Alphaproteobacteria</taxon>
        <taxon>Rhodobacterales</taxon>
        <taxon>Roseobacteraceae</taxon>
        <taxon>Sediminimonas</taxon>
    </lineage>
</organism>